<evidence type="ECO:0000256" key="1">
    <source>
        <dbReference type="ARBA" id="ARBA00006787"/>
    </source>
</evidence>
<evidence type="ECO:0000313" key="7">
    <source>
        <dbReference type="Proteomes" id="UP001549110"/>
    </source>
</evidence>
<dbReference type="InterPro" id="IPR004294">
    <property type="entry name" value="Carotenoid_Oase"/>
</dbReference>
<evidence type="ECO:0000256" key="3">
    <source>
        <dbReference type="ARBA" id="ARBA00023002"/>
    </source>
</evidence>
<dbReference type="Pfam" id="PF03055">
    <property type="entry name" value="RPE65"/>
    <property type="match status" value="1"/>
</dbReference>
<keyword evidence="5 6" id="KW-0223">Dioxygenase</keyword>
<evidence type="ECO:0000256" key="4">
    <source>
        <dbReference type="ARBA" id="ARBA00023004"/>
    </source>
</evidence>
<dbReference type="Proteomes" id="UP001549110">
    <property type="component" value="Unassembled WGS sequence"/>
</dbReference>
<evidence type="ECO:0000256" key="2">
    <source>
        <dbReference type="ARBA" id="ARBA00022723"/>
    </source>
</evidence>
<keyword evidence="2 5" id="KW-0479">Metal-binding</keyword>
<comment type="caution">
    <text evidence="6">The sequence shown here is derived from an EMBL/GenBank/DDBJ whole genome shotgun (WGS) entry which is preliminary data.</text>
</comment>
<sequence>MDGEVRVNPYLSGNFAPVHSEDDYDLVVKGEIPKGLRGTLYRTGPNPQFEPRGEYHWFAGDGMIHAFHVEDGKVSYRNRYVRTPKWRLENEAGRALFGSFGNPMATDPSALGKDSGVGNTNIVHHAGRLLALEEGHMPFEMKPRTLDSKGYVEAYRGRTTAHPKIDPKTGEMVWFGYGIGEAPFGTGISYGVTDAAGEVVRRDDFQAPYSSMIHDFLVTENHALFPVLPLTGSLERAMGGLPAFAWEPDKGSHVAVMRRDADVASIRWFNAPPCYVFHPMNAWEEDGKILADVFRYDSAPLFPNADGSPGRKSAARMVRWTFDLAGNSDAIKEEAIDDLDGEFPRFDERYAGLAYRHGWYAADPTGAKTIKQNAIAHLDHATGKRQVYALSGGDMTSEPVFTPRSDTAEEGDGWLTAVVWRAAENRSDFLVFDALDVAKGPIGVAELPRRVPFGFHGNWVAD</sequence>
<proteinExistence type="inferred from homology"/>
<reference evidence="6 7" key="1">
    <citation type="submission" date="2024-06" db="EMBL/GenBank/DDBJ databases">
        <title>Genomic Encyclopedia of Type Strains, Phase IV (KMG-IV): sequencing the most valuable type-strain genomes for metagenomic binning, comparative biology and taxonomic classification.</title>
        <authorList>
            <person name="Goeker M."/>
        </authorList>
    </citation>
    <scope>NUCLEOTIDE SEQUENCE [LARGE SCALE GENOMIC DNA]</scope>
    <source>
        <strain evidence="6 7">DSM 17809</strain>
    </source>
</reference>
<accession>A0ABV2EP75</accession>
<dbReference type="RefSeq" id="WP_354298348.1">
    <property type="nucleotide sequence ID" value="NZ_JBEPLU010000003.1"/>
</dbReference>
<dbReference type="GO" id="GO:0051213">
    <property type="term" value="F:dioxygenase activity"/>
    <property type="evidence" value="ECO:0007669"/>
    <property type="project" value="UniProtKB-KW"/>
</dbReference>
<dbReference type="PANTHER" id="PTHR10543:SF89">
    <property type="entry name" value="CAROTENOID 9,10(9',10')-CLEAVAGE DIOXYGENASE 1"/>
    <property type="match status" value="1"/>
</dbReference>
<comment type="cofactor">
    <cofactor evidence="5">
        <name>Fe(2+)</name>
        <dbReference type="ChEBI" id="CHEBI:29033"/>
    </cofactor>
    <text evidence="5">Binds 1 Fe(2+) ion per subunit.</text>
</comment>
<evidence type="ECO:0000313" key="6">
    <source>
        <dbReference type="EMBL" id="MET3528452.1"/>
    </source>
</evidence>
<protein>
    <recommendedName>
        <fullName evidence="5">Dioxygenase</fullName>
        <ecNumber evidence="5">1.13.11.-</ecNumber>
    </recommendedName>
</protein>
<dbReference type="EMBL" id="JBEPLU010000003">
    <property type="protein sequence ID" value="MET3528452.1"/>
    <property type="molecule type" value="Genomic_DNA"/>
</dbReference>
<comment type="similarity">
    <text evidence="1 5">Belongs to the carotenoid oxygenase family.</text>
</comment>
<gene>
    <name evidence="6" type="ORF">ABID41_003591</name>
</gene>
<name>A0ABV2EP75_9CAUL</name>
<keyword evidence="7" id="KW-1185">Reference proteome</keyword>
<dbReference type="PANTHER" id="PTHR10543">
    <property type="entry name" value="BETA-CAROTENE DIOXYGENASE"/>
    <property type="match status" value="1"/>
</dbReference>
<dbReference type="EC" id="1.13.11.-" evidence="5"/>
<keyword evidence="3 5" id="KW-0560">Oxidoreductase</keyword>
<organism evidence="6 7">
    <name type="scientific">Phenylobacterium koreense</name>
    <dbReference type="NCBI Taxonomy" id="266125"/>
    <lineage>
        <taxon>Bacteria</taxon>
        <taxon>Pseudomonadati</taxon>
        <taxon>Pseudomonadota</taxon>
        <taxon>Alphaproteobacteria</taxon>
        <taxon>Caulobacterales</taxon>
        <taxon>Caulobacteraceae</taxon>
        <taxon>Phenylobacterium</taxon>
    </lineage>
</organism>
<evidence type="ECO:0000256" key="5">
    <source>
        <dbReference type="RuleBase" id="RU364048"/>
    </source>
</evidence>
<keyword evidence="4 5" id="KW-0408">Iron</keyword>